<proteinExistence type="predicted"/>
<keyword evidence="1" id="KW-1185">Reference proteome</keyword>
<dbReference type="AlphaFoldDB" id="A0A915HNR5"/>
<evidence type="ECO:0000313" key="2">
    <source>
        <dbReference type="WBParaSite" id="nRc.2.0.1.t03130-RA"/>
    </source>
</evidence>
<protein>
    <submittedName>
        <fullName evidence="2">BED-type domain-containing protein</fullName>
    </submittedName>
</protein>
<reference evidence="2" key="1">
    <citation type="submission" date="2022-11" db="UniProtKB">
        <authorList>
            <consortium name="WormBaseParasite"/>
        </authorList>
    </citation>
    <scope>IDENTIFICATION</scope>
</reference>
<organism evidence="1 2">
    <name type="scientific">Romanomermis culicivorax</name>
    <name type="common">Nematode worm</name>
    <dbReference type="NCBI Taxonomy" id="13658"/>
    <lineage>
        <taxon>Eukaryota</taxon>
        <taxon>Metazoa</taxon>
        <taxon>Ecdysozoa</taxon>
        <taxon>Nematoda</taxon>
        <taxon>Enoplea</taxon>
        <taxon>Dorylaimia</taxon>
        <taxon>Mermithida</taxon>
        <taxon>Mermithoidea</taxon>
        <taxon>Mermithidae</taxon>
        <taxon>Romanomermis</taxon>
    </lineage>
</organism>
<dbReference type="WBParaSite" id="nRc.2.0.1.t03130-RA">
    <property type="protein sequence ID" value="nRc.2.0.1.t03130-RA"/>
    <property type="gene ID" value="nRc.2.0.1.g03130"/>
</dbReference>
<evidence type="ECO:0000313" key="1">
    <source>
        <dbReference type="Proteomes" id="UP000887565"/>
    </source>
</evidence>
<accession>A0A915HNR5</accession>
<name>A0A915HNR5_ROMCU</name>
<sequence length="76" mass="8712">MAQDEPTIETILTTDEEALDDLTHDNLEPIAKKYKGGRMKADVWSFFTETKNPQKLQSAPCKNCKAIVKYYSESER</sequence>
<dbReference type="Proteomes" id="UP000887565">
    <property type="component" value="Unplaced"/>
</dbReference>